<dbReference type="FunFam" id="3.10.10.10:FF:000007">
    <property type="entry name" value="Retrovirus-related Pol polyprotein from transposon 17.6-like Protein"/>
    <property type="match status" value="1"/>
</dbReference>
<evidence type="ECO:0000256" key="6">
    <source>
        <dbReference type="ARBA" id="ARBA00022801"/>
    </source>
</evidence>
<dbReference type="InterPro" id="IPR041577">
    <property type="entry name" value="RT_RNaseH_2"/>
</dbReference>
<evidence type="ECO:0000256" key="3">
    <source>
        <dbReference type="ARBA" id="ARBA00022695"/>
    </source>
</evidence>
<evidence type="ECO:0000256" key="5">
    <source>
        <dbReference type="ARBA" id="ARBA00022759"/>
    </source>
</evidence>
<gene>
    <name evidence="11" type="ORF">CXB51_023201</name>
</gene>
<dbReference type="InterPro" id="IPR050951">
    <property type="entry name" value="Retrovirus_Pol_polyprotein"/>
</dbReference>
<keyword evidence="3" id="KW-0548">Nucleotidyltransferase</keyword>
<dbReference type="Pfam" id="PF17919">
    <property type="entry name" value="RT_RNaseH_2"/>
    <property type="match status" value="1"/>
</dbReference>
<dbReference type="InterPro" id="IPR043128">
    <property type="entry name" value="Rev_trsase/Diguanyl_cyclase"/>
</dbReference>
<dbReference type="Pfam" id="PF00078">
    <property type="entry name" value="RVT_1"/>
    <property type="match status" value="1"/>
</dbReference>
<keyword evidence="4" id="KW-0540">Nuclease</keyword>
<dbReference type="OrthoDB" id="1002013at2759"/>
<keyword evidence="6" id="KW-0378">Hydrolase</keyword>
<dbReference type="PANTHER" id="PTHR37984:SF5">
    <property type="entry name" value="PROTEIN NYNRIN-LIKE"/>
    <property type="match status" value="1"/>
</dbReference>
<evidence type="ECO:0000256" key="7">
    <source>
        <dbReference type="ARBA" id="ARBA00022918"/>
    </source>
</evidence>
<dbReference type="GO" id="GO:0006508">
    <property type="term" value="P:proteolysis"/>
    <property type="evidence" value="ECO:0007669"/>
    <property type="project" value="UniProtKB-KW"/>
</dbReference>
<evidence type="ECO:0000256" key="2">
    <source>
        <dbReference type="ARBA" id="ARBA00022679"/>
    </source>
</evidence>
<protein>
    <recommendedName>
        <fullName evidence="13">Reverse transcriptase/retrotransposon-derived protein RNase H-like domain-containing protein</fullName>
    </recommendedName>
</protein>
<proteinExistence type="predicted"/>
<keyword evidence="12" id="KW-1185">Reference proteome</keyword>
<dbReference type="InterPro" id="IPR043502">
    <property type="entry name" value="DNA/RNA_pol_sf"/>
</dbReference>
<evidence type="ECO:0000259" key="9">
    <source>
        <dbReference type="Pfam" id="PF00078"/>
    </source>
</evidence>
<evidence type="ECO:0000256" key="8">
    <source>
        <dbReference type="ARBA" id="ARBA00023268"/>
    </source>
</evidence>
<organism evidence="11 12">
    <name type="scientific">Gossypium anomalum</name>
    <dbReference type="NCBI Taxonomy" id="47600"/>
    <lineage>
        <taxon>Eukaryota</taxon>
        <taxon>Viridiplantae</taxon>
        <taxon>Streptophyta</taxon>
        <taxon>Embryophyta</taxon>
        <taxon>Tracheophyta</taxon>
        <taxon>Spermatophyta</taxon>
        <taxon>Magnoliopsida</taxon>
        <taxon>eudicotyledons</taxon>
        <taxon>Gunneridae</taxon>
        <taxon>Pentapetalae</taxon>
        <taxon>rosids</taxon>
        <taxon>malvids</taxon>
        <taxon>Malvales</taxon>
        <taxon>Malvaceae</taxon>
        <taxon>Malvoideae</taxon>
        <taxon>Gossypium</taxon>
    </lineage>
</organism>
<name>A0A8J5YKY3_9ROSI</name>
<accession>A0A8J5YKY3</accession>
<sequence length="326" mass="37383">MRKLIEEFQDIFQAPKELLPERAFDHAIHLEALSKLVNMKPYRALNAITINDKFPIPMAEELFDEVGGAQFFSKLDLLSGYHQIRVRASDVPKMAFRTHEGHYEFLVMPFGLTNAPSTFQATMNEVFKSSLRIQMCVWTRNSRLFGDVVTRERLAVDPQKIEAIRIWPQPTGVKGVRSFLGISGYYRKFIKGFATIAAPLSDLLRKEAFFTWTDTAQVAFDKLKQCLWTSPVLGLPDFTKNFVVEIDTSRVGIGAVLHQGGKPLAFYSKKLSPRIQATSMYHREMFAITQSVGKWRQYLLGRKFVIITDQRSLRKLNQQTIQTPEQ</sequence>
<feature type="domain" description="Reverse transcriptase" evidence="9">
    <location>
        <begin position="41"/>
        <end position="132"/>
    </location>
</feature>
<keyword evidence="5" id="KW-0255">Endonuclease</keyword>
<dbReference type="Gene3D" id="3.30.70.270">
    <property type="match status" value="2"/>
</dbReference>
<dbReference type="PANTHER" id="PTHR37984">
    <property type="entry name" value="PROTEIN CBG26694"/>
    <property type="match status" value="1"/>
</dbReference>
<dbReference type="Proteomes" id="UP000701853">
    <property type="component" value="Chromosome 9"/>
</dbReference>
<reference evidence="11 12" key="1">
    <citation type="journal article" date="2021" name="bioRxiv">
        <title>The Gossypium anomalum genome as a resource for cotton improvement and evolutionary analysis of hybrid incompatibility.</title>
        <authorList>
            <person name="Grover C.E."/>
            <person name="Yuan D."/>
            <person name="Arick M.A."/>
            <person name="Miller E.R."/>
            <person name="Hu G."/>
            <person name="Peterson D.G."/>
            <person name="Wendel J.F."/>
            <person name="Udall J.A."/>
        </authorList>
    </citation>
    <scope>NUCLEOTIDE SEQUENCE [LARGE SCALE GENOMIC DNA]</scope>
    <source>
        <strain evidence="11">JFW-Udall</strain>
        <tissue evidence="11">Leaf</tissue>
    </source>
</reference>
<keyword evidence="7" id="KW-0695">RNA-directed DNA polymerase</keyword>
<dbReference type="Gene3D" id="3.10.10.10">
    <property type="entry name" value="HIV Type 1 Reverse Transcriptase, subunit A, domain 1"/>
    <property type="match status" value="1"/>
</dbReference>
<keyword evidence="2" id="KW-0808">Transferase</keyword>
<dbReference type="InterPro" id="IPR000477">
    <property type="entry name" value="RT_dom"/>
</dbReference>
<keyword evidence="8" id="KW-0511">Multifunctional enzyme</keyword>
<feature type="domain" description="Reverse transcriptase/retrotransposon-derived protein RNase H-like" evidence="10">
    <location>
        <begin position="212"/>
        <end position="306"/>
    </location>
</feature>
<evidence type="ECO:0000256" key="1">
    <source>
        <dbReference type="ARBA" id="ARBA00022670"/>
    </source>
</evidence>
<dbReference type="EMBL" id="JAHUZN010000009">
    <property type="protein sequence ID" value="KAG8484017.1"/>
    <property type="molecule type" value="Genomic_DNA"/>
</dbReference>
<evidence type="ECO:0000256" key="4">
    <source>
        <dbReference type="ARBA" id="ARBA00022722"/>
    </source>
</evidence>
<evidence type="ECO:0000313" key="12">
    <source>
        <dbReference type="Proteomes" id="UP000701853"/>
    </source>
</evidence>
<dbReference type="GO" id="GO:0004519">
    <property type="term" value="F:endonuclease activity"/>
    <property type="evidence" value="ECO:0007669"/>
    <property type="project" value="UniProtKB-KW"/>
</dbReference>
<evidence type="ECO:0000259" key="10">
    <source>
        <dbReference type="Pfam" id="PF17919"/>
    </source>
</evidence>
<comment type="caution">
    <text evidence="11">The sequence shown here is derived from an EMBL/GenBank/DDBJ whole genome shotgun (WGS) entry which is preliminary data.</text>
</comment>
<dbReference type="Gene3D" id="3.10.20.370">
    <property type="match status" value="1"/>
</dbReference>
<dbReference type="GO" id="GO:0008233">
    <property type="term" value="F:peptidase activity"/>
    <property type="evidence" value="ECO:0007669"/>
    <property type="project" value="UniProtKB-KW"/>
</dbReference>
<dbReference type="SUPFAM" id="SSF56672">
    <property type="entry name" value="DNA/RNA polymerases"/>
    <property type="match status" value="1"/>
</dbReference>
<dbReference type="GO" id="GO:0003964">
    <property type="term" value="F:RNA-directed DNA polymerase activity"/>
    <property type="evidence" value="ECO:0007669"/>
    <property type="project" value="UniProtKB-KW"/>
</dbReference>
<evidence type="ECO:0000313" key="11">
    <source>
        <dbReference type="EMBL" id="KAG8484017.1"/>
    </source>
</evidence>
<keyword evidence="1" id="KW-0645">Protease</keyword>
<dbReference type="FunFam" id="3.30.70.270:FF:000020">
    <property type="entry name" value="Transposon Tf2-6 polyprotein-like Protein"/>
    <property type="match status" value="1"/>
</dbReference>
<dbReference type="CDD" id="cd01647">
    <property type="entry name" value="RT_LTR"/>
    <property type="match status" value="1"/>
</dbReference>
<dbReference type="AlphaFoldDB" id="A0A8J5YKY3"/>
<evidence type="ECO:0008006" key="13">
    <source>
        <dbReference type="Google" id="ProtNLM"/>
    </source>
</evidence>